<sequence>MKLNLLYILEVLVLLLATTALCQDDDELNYQIMHKLNSQKEFIKRGDIKLKSSKSQTGKYTGLESKDSSIDAKINKNDLYVIEIRDSNGNVLSSSYTRACFLFDSEFKDEIILHVDSEDNVLFVDYFTEKSTCPEELKGTIPAGSAFKTSVSVLKSEQGQRPRLTSLKYFKREQAKKQMSEKGFFAKYWMYILPVVLIFLFTGA</sequence>
<name>A0A1Y2BI78_9FUNG</name>
<reference evidence="11 12" key="1">
    <citation type="submission" date="2016-08" db="EMBL/GenBank/DDBJ databases">
        <title>A Parts List for Fungal Cellulosomes Revealed by Comparative Genomics.</title>
        <authorList>
            <consortium name="DOE Joint Genome Institute"/>
            <person name="Haitjema C.H."/>
            <person name="Gilmore S.P."/>
            <person name="Henske J.K."/>
            <person name="Solomon K.V."/>
            <person name="De Groot R."/>
            <person name="Kuo A."/>
            <person name="Mondo S.J."/>
            <person name="Salamov A.A."/>
            <person name="Labutti K."/>
            <person name="Zhao Z."/>
            <person name="Chiniquy J."/>
            <person name="Barry K."/>
            <person name="Brewer H.M."/>
            <person name="Purvine S.O."/>
            <person name="Wright A.T."/>
            <person name="Boxma B."/>
            <person name="Van Alen T."/>
            <person name="Hackstein J.H."/>
            <person name="Baker S.E."/>
            <person name="Grigoriev I.V."/>
            <person name="O'Malley M.A."/>
        </authorList>
    </citation>
    <scope>NUCLEOTIDE SEQUENCE [LARGE SCALE GENOMIC DNA]</scope>
    <source>
        <strain evidence="11 12">G1</strain>
    </source>
</reference>
<keyword evidence="8 9" id="KW-0472">Membrane</keyword>
<keyword evidence="7 9" id="KW-1133">Transmembrane helix</keyword>
<dbReference type="Proteomes" id="UP000193920">
    <property type="component" value="Unassembled WGS sequence"/>
</dbReference>
<feature type="chain" id="PRO_5013141537" description="ER membrane protein complex subunit 10" evidence="10">
    <location>
        <begin position="23"/>
        <end position="204"/>
    </location>
</feature>
<evidence type="ECO:0000256" key="3">
    <source>
        <dbReference type="ARBA" id="ARBA00020105"/>
    </source>
</evidence>
<dbReference type="EMBL" id="MCOG01000154">
    <property type="protein sequence ID" value="ORY34498.1"/>
    <property type="molecule type" value="Genomic_DNA"/>
</dbReference>
<proteinExistence type="inferred from homology"/>
<evidence type="ECO:0000256" key="6">
    <source>
        <dbReference type="ARBA" id="ARBA00022824"/>
    </source>
</evidence>
<dbReference type="OrthoDB" id="1894652at2759"/>
<dbReference type="CDD" id="cd22209">
    <property type="entry name" value="EMC10"/>
    <property type="match status" value="1"/>
</dbReference>
<evidence type="ECO:0000256" key="5">
    <source>
        <dbReference type="ARBA" id="ARBA00022729"/>
    </source>
</evidence>
<gene>
    <name evidence="11" type="ORF">LY90DRAFT_673212</name>
</gene>
<comment type="caution">
    <text evidence="11">The sequence shown here is derived from an EMBL/GenBank/DDBJ whole genome shotgun (WGS) entry which is preliminary data.</text>
</comment>
<dbReference type="PANTHER" id="PTHR21397:SF4">
    <property type="entry name" value="ER MEMBRANE PROTEIN COMPLEX SUBUNIT 10"/>
    <property type="match status" value="1"/>
</dbReference>
<comment type="subcellular location">
    <subcellularLocation>
        <location evidence="1">Endoplasmic reticulum membrane</location>
        <topology evidence="1">Single-pass type I membrane protein</topology>
    </subcellularLocation>
</comment>
<evidence type="ECO:0000256" key="2">
    <source>
        <dbReference type="ARBA" id="ARBA00007695"/>
    </source>
</evidence>
<feature type="signal peptide" evidence="10">
    <location>
        <begin position="1"/>
        <end position="22"/>
    </location>
</feature>
<evidence type="ECO:0000256" key="9">
    <source>
        <dbReference type="SAM" id="Phobius"/>
    </source>
</evidence>
<organism evidence="11 12">
    <name type="scientific">Neocallimastix californiae</name>
    <dbReference type="NCBI Taxonomy" id="1754190"/>
    <lineage>
        <taxon>Eukaryota</taxon>
        <taxon>Fungi</taxon>
        <taxon>Fungi incertae sedis</taxon>
        <taxon>Chytridiomycota</taxon>
        <taxon>Chytridiomycota incertae sedis</taxon>
        <taxon>Neocallimastigomycetes</taxon>
        <taxon>Neocallimastigales</taxon>
        <taxon>Neocallimastigaceae</taxon>
        <taxon>Neocallimastix</taxon>
    </lineage>
</organism>
<dbReference type="STRING" id="1754190.A0A1Y2BI78"/>
<keyword evidence="6" id="KW-0256">Endoplasmic reticulum</keyword>
<feature type="transmembrane region" description="Helical" evidence="9">
    <location>
        <begin position="184"/>
        <end position="202"/>
    </location>
</feature>
<dbReference type="PANTHER" id="PTHR21397">
    <property type="entry name" value="CHROMATIN COMPLEXES SUBUNIT BAP18-RELATED"/>
    <property type="match status" value="1"/>
</dbReference>
<dbReference type="GO" id="GO:0005789">
    <property type="term" value="C:endoplasmic reticulum membrane"/>
    <property type="evidence" value="ECO:0007669"/>
    <property type="project" value="UniProtKB-SubCell"/>
</dbReference>
<keyword evidence="12" id="KW-1185">Reference proteome</keyword>
<keyword evidence="5 10" id="KW-0732">Signal</keyword>
<comment type="similarity">
    <text evidence="2">Belongs to the EMC10 family.</text>
</comment>
<protein>
    <recommendedName>
        <fullName evidence="3">ER membrane protein complex subunit 10</fullName>
    </recommendedName>
</protein>
<evidence type="ECO:0000256" key="8">
    <source>
        <dbReference type="ARBA" id="ARBA00023136"/>
    </source>
</evidence>
<keyword evidence="4 9" id="KW-0812">Transmembrane</keyword>
<evidence type="ECO:0000256" key="7">
    <source>
        <dbReference type="ARBA" id="ARBA00022989"/>
    </source>
</evidence>
<evidence type="ECO:0000313" key="11">
    <source>
        <dbReference type="EMBL" id="ORY34498.1"/>
    </source>
</evidence>
<evidence type="ECO:0000256" key="10">
    <source>
        <dbReference type="SAM" id="SignalP"/>
    </source>
</evidence>
<evidence type="ECO:0000256" key="1">
    <source>
        <dbReference type="ARBA" id="ARBA00004115"/>
    </source>
</evidence>
<accession>A0A1Y2BI78</accession>
<dbReference type="AlphaFoldDB" id="A0A1Y2BI78"/>
<evidence type="ECO:0000256" key="4">
    <source>
        <dbReference type="ARBA" id="ARBA00022692"/>
    </source>
</evidence>
<evidence type="ECO:0000313" key="12">
    <source>
        <dbReference type="Proteomes" id="UP000193920"/>
    </source>
</evidence>
<dbReference type="Pfam" id="PF21203">
    <property type="entry name" value="ECM10"/>
    <property type="match status" value="1"/>
</dbReference>